<feature type="compositionally biased region" description="Acidic residues" evidence="7">
    <location>
        <begin position="256"/>
        <end position="266"/>
    </location>
</feature>
<dbReference type="RefSeq" id="WP_381842966.1">
    <property type="nucleotide sequence ID" value="NZ_JBHYTS010000067.1"/>
</dbReference>
<comment type="subcellular location">
    <subcellularLocation>
        <location evidence="1">Cell membrane</location>
        <topology evidence="1">Multi-pass membrane protein</topology>
    </subcellularLocation>
</comment>
<keyword evidence="4 8" id="KW-0812">Transmembrane</keyword>
<comment type="caution">
    <text evidence="10">The sequence shown here is derived from an EMBL/GenBank/DDBJ whole genome shotgun (WGS) entry which is preliminary data.</text>
</comment>
<proteinExistence type="inferred from homology"/>
<keyword evidence="5 8" id="KW-1133">Transmembrane helix</keyword>
<feature type="transmembrane region" description="Helical" evidence="8">
    <location>
        <begin position="134"/>
        <end position="152"/>
    </location>
</feature>
<dbReference type="InterPro" id="IPR050622">
    <property type="entry name" value="CPA3_antiporter_subunitB"/>
</dbReference>
<evidence type="ECO:0000256" key="7">
    <source>
        <dbReference type="SAM" id="MobiDB-lite"/>
    </source>
</evidence>
<evidence type="ECO:0000256" key="4">
    <source>
        <dbReference type="ARBA" id="ARBA00022692"/>
    </source>
</evidence>
<keyword evidence="11" id="KW-1185">Reference proteome</keyword>
<feature type="transmembrane region" description="Helical" evidence="8">
    <location>
        <begin position="7"/>
        <end position="26"/>
    </location>
</feature>
<feature type="transmembrane region" description="Helical" evidence="8">
    <location>
        <begin position="172"/>
        <end position="193"/>
    </location>
</feature>
<evidence type="ECO:0000256" key="8">
    <source>
        <dbReference type="SAM" id="Phobius"/>
    </source>
</evidence>
<dbReference type="PANTHER" id="PTHR33932">
    <property type="entry name" value="NA(+)/H(+) ANTIPORTER SUBUNIT B"/>
    <property type="match status" value="1"/>
</dbReference>
<dbReference type="InterPro" id="IPR007182">
    <property type="entry name" value="MnhB"/>
</dbReference>
<comment type="similarity">
    <text evidence="2">Belongs to the CPA3 antiporters (TC 2.A.63) subunit B family.</text>
</comment>
<evidence type="ECO:0000256" key="5">
    <source>
        <dbReference type="ARBA" id="ARBA00022989"/>
    </source>
</evidence>
<feature type="transmembrane region" description="Helical" evidence="8">
    <location>
        <begin position="108"/>
        <end position="128"/>
    </location>
</feature>
<feature type="transmembrane region" description="Helical" evidence="8">
    <location>
        <begin position="72"/>
        <end position="88"/>
    </location>
</feature>
<dbReference type="PANTHER" id="PTHR33932:SF4">
    <property type="entry name" value="NA(+)_H(+) ANTIPORTER SUBUNIT B"/>
    <property type="match status" value="1"/>
</dbReference>
<organism evidence="10 11">
    <name type="scientific">Streptomyces anandii</name>
    <dbReference type="NCBI Taxonomy" id="285454"/>
    <lineage>
        <taxon>Bacteria</taxon>
        <taxon>Bacillati</taxon>
        <taxon>Actinomycetota</taxon>
        <taxon>Actinomycetes</taxon>
        <taxon>Kitasatosporales</taxon>
        <taxon>Streptomycetaceae</taxon>
        <taxon>Streptomyces</taxon>
    </lineage>
</organism>
<evidence type="ECO:0000259" key="9">
    <source>
        <dbReference type="Pfam" id="PF04039"/>
    </source>
</evidence>
<feature type="transmembrane region" description="Helical" evidence="8">
    <location>
        <begin position="213"/>
        <end position="235"/>
    </location>
</feature>
<feature type="compositionally biased region" description="Basic and acidic residues" evidence="7">
    <location>
        <begin position="244"/>
        <end position="255"/>
    </location>
</feature>
<evidence type="ECO:0000256" key="2">
    <source>
        <dbReference type="ARBA" id="ARBA00009425"/>
    </source>
</evidence>
<sequence length="266" mass="27767">MSERGRLAVYLPAALALAALLVLAFLRMPGFGGTVHLYRDLAVPAAVRHVTANVVSAVNFDQRALDTLGEESILLGSVVGVAALLRPAQRESERRPPRTGRTLEATGLLGYLLLPVTLIVGFDVVAHGHLTPGGGFQGGVVLATGIHLLYLAGSYRALERLRPVEVFDAGEALGAGMFTVLGLIGVLAGTAFLQNFLPMGSFGSLFSAGTVPVLNALVGVEVACGAVVLLTHFFTEDLTVSVAGREDRGDQHDGDQDGNDQGGEEE</sequence>
<evidence type="ECO:0000256" key="3">
    <source>
        <dbReference type="ARBA" id="ARBA00022475"/>
    </source>
</evidence>
<keyword evidence="3" id="KW-1003">Cell membrane</keyword>
<dbReference type="Proteomes" id="UP001599756">
    <property type="component" value="Unassembled WGS sequence"/>
</dbReference>
<evidence type="ECO:0000256" key="6">
    <source>
        <dbReference type="ARBA" id="ARBA00023136"/>
    </source>
</evidence>
<evidence type="ECO:0000256" key="1">
    <source>
        <dbReference type="ARBA" id="ARBA00004651"/>
    </source>
</evidence>
<dbReference type="EMBL" id="JBHYTS010000067">
    <property type="protein sequence ID" value="MFE1754789.1"/>
    <property type="molecule type" value="Genomic_DNA"/>
</dbReference>
<protein>
    <submittedName>
        <fullName evidence="10">MnhB domain-containing protein</fullName>
    </submittedName>
</protein>
<evidence type="ECO:0000313" key="10">
    <source>
        <dbReference type="EMBL" id="MFE1754789.1"/>
    </source>
</evidence>
<feature type="domain" description="Na+/H+ antiporter MnhB subunit-related protein" evidence="9">
    <location>
        <begin position="112"/>
        <end position="227"/>
    </location>
</feature>
<accession>A0ABW6HDS1</accession>
<reference evidence="10 11" key="1">
    <citation type="submission" date="2024-09" db="EMBL/GenBank/DDBJ databases">
        <title>The Natural Products Discovery Center: Release of the First 8490 Sequenced Strains for Exploring Actinobacteria Biosynthetic Diversity.</title>
        <authorList>
            <person name="Kalkreuter E."/>
            <person name="Kautsar S.A."/>
            <person name="Yang D."/>
            <person name="Bader C.D."/>
            <person name="Teijaro C.N."/>
            <person name="Fluegel L."/>
            <person name="Davis C.M."/>
            <person name="Simpson J.R."/>
            <person name="Lauterbach L."/>
            <person name="Steele A.D."/>
            <person name="Gui C."/>
            <person name="Meng S."/>
            <person name="Li G."/>
            <person name="Viehrig K."/>
            <person name="Ye F."/>
            <person name="Su P."/>
            <person name="Kiefer A.F."/>
            <person name="Nichols A."/>
            <person name="Cepeda A.J."/>
            <person name="Yan W."/>
            <person name="Fan B."/>
            <person name="Jiang Y."/>
            <person name="Adhikari A."/>
            <person name="Zheng C.-J."/>
            <person name="Schuster L."/>
            <person name="Cowan T.M."/>
            <person name="Smanski M.J."/>
            <person name="Chevrette M.G."/>
            <person name="De Carvalho L.P.S."/>
            <person name="Shen B."/>
        </authorList>
    </citation>
    <scope>NUCLEOTIDE SEQUENCE [LARGE SCALE GENOMIC DNA]</scope>
    <source>
        <strain evidence="10 11">NPDC059500</strain>
    </source>
</reference>
<name>A0ABW6HDS1_9ACTN</name>
<evidence type="ECO:0000313" key="11">
    <source>
        <dbReference type="Proteomes" id="UP001599756"/>
    </source>
</evidence>
<keyword evidence="6 8" id="KW-0472">Membrane</keyword>
<feature type="region of interest" description="Disordered" evidence="7">
    <location>
        <begin position="244"/>
        <end position="266"/>
    </location>
</feature>
<dbReference type="Pfam" id="PF04039">
    <property type="entry name" value="MnhB"/>
    <property type="match status" value="1"/>
</dbReference>
<gene>
    <name evidence="10" type="ORF">ACFW88_30335</name>
</gene>